<dbReference type="SMART" id="SM00292">
    <property type="entry name" value="BRCT"/>
    <property type="match status" value="5"/>
</dbReference>
<sequence>MAPPEETDDLFSGVVFFVDDSVAAENRPALVQDLTHRGGTPCPPPPPLIEIETHDNTAAAERVHARFDLQKVTHIISETWEIPERALIERHERRGEICTVTPQWHIRSRLLYLQEPSQYSPDPRMIFSGVFVSCLIEMAPSDIDQIYATVSAFGGGYRAGVTSDVTHIVTRKVEPSHFNTIDATKLGMIFVHPQWIIDCVKLGKRLPSQPYVFESAEVPPPILRPEWHADPSQHPSQHMTNLLKQQAVVSMEQESAWRSVGAAEAAAAAAAAAAGKRAWLSSHGNRVFEGKKIIFGCHIEISPEFRVALEEMVAHAGAVVLAEERLRDCDIYVTPWREGKQYLRAVKYGKTVATLPWVNHVIKVNRLTAPKDNLLHYPYPKGGVPGLNGCTISVTNYTGESRDYLKRLISAMGATFTTTLGREANTHLIAATKSGEKVSRAGTWHIPVLNHLYLEDCFIKWKHLSEAGDDRYTVFPHGVNFMTLLGNAELTDTDLERWTAAARDIDDDDDMQEIDGDITATGITPPTQLTEASQRDRTIRHDPAEDVRNGMDMDVNVKPSAAPPISDAEYPAQQMDQLEGKPQRESRLSGEDAEPGQPVPRGAADLPPPNESEPAPEAELAREKSSPDSEFDAGSNVDARMVDKPMHGHDVQLDVEMVNHNENEGMLSEPGGAAMPDLRVDAVENEAKQVVPEPSGIALVVEPATSPISDPPAEEEPAPPEAQAVGKGKVPAMSSKKSRPVAASTTQISKRRRVSTPEKPEAEAAEPPVAVQSRVRRQAASKAADMLHNVIAPDMALHEKEKKRKDIVSPKSRRAARVGALEEGSSRLSKEPSVSEDETPTEDETDLQVEAKNTHRGRKKATSTRGRSRSTLGRDTARSRLATRSVSVLSGLAGENEDLEGDLIGSQVRLMCTGYNLDDKTSRALRSLGVRFTEKPLDMTHLVGRRAMRTHKLLVGLAKGVDVLSVEWLEKCVELKRLIDPSQFILQDKEAETKGGFVLADSIRRSRELHQSQGGLFAGKLFHITGRVKPDFDQIKDVVKAAGGDITRYISGKTRIPKDDQDPLILISCEEDRDIWENLLEDEYNVVVHDKELLFASILKMELNMDEHKLEI</sequence>
<dbReference type="GO" id="GO:0006302">
    <property type="term" value="P:double-strand break repair"/>
    <property type="evidence" value="ECO:0007669"/>
    <property type="project" value="TreeGrafter"/>
</dbReference>
<feature type="compositionally biased region" description="Polar residues" evidence="1">
    <location>
        <begin position="521"/>
        <end position="532"/>
    </location>
</feature>
<dbReference type="InterPro" id="IPR053036">
    <property type="entry name" value="CellCycle_DNARepair_Reg"/>
</dbReference>
<dbReference type="GO" id="GO:0005634">
    <property type="term" value="C:nucleus"/>
    <property type="evidence" value="ECO:0007669"/>
    <property type="project" value="TreeGrafter"/>
</dbReference>
<dbReference type="Pfam" id="PF16770">
    <property type="entry name" value="RTT107_BRCT_5"/>
    <property type="match status" value="1"/>
</dbReference>
<dbReference type="PANTHER" id="PTHR47667:SF1">
    <property type="entry name" value="REGULATOR OF TY1 TRANSPOSITION PROTEIN 107"/>
    <property type="match status" value="1"/>
</dbReference>
<comment type="caution">
    <text evidence="3">The sequence shown here is derived from an EMBL/GenBank/DDBJ whole genome shotgun (WGS) entry which is preliminary data.</text>
</comment>
<dbReference type="InterPro" id="IPR001357">
    <property type="entry name" value="BRCT_dom"/>
</dbReference>
<evidence type="ECO:0000313" key="3">
    <source>
        <dbReference type="EMBL" id="GHJ86348.1"/>
    </source>
</evidence>
<dbReference type="Gene3D" id="3.40.50.10190">
    <property type="entry name" value="BRCT domain"/>
    <property type="match status" value="4"/>
</dbReference>
<evidence type="ECO:0000259" key="2">
    <source>
        <dbReference type="PROSITE" id="PS50172"/>
    </source>
</evidence>
<feature type="compositionally biased region" description="Basic and acidic residues" evidence="1">
    <location>
        <begin position="533"/>
        <end position="551"/>
    </location>
</feature>
<feature type="region of interest" description="Disordered" evidence="1">
    <location>
        <begin position="794"/>
        <end position="877"/>
    </location>
</feature>
<accession>A0A8H3YEK2</accession>
<dbReference type="Pfam" id="PF16589">
    <property type="entry name" value="BRCT_2"/>
    <property type="match status" value="1"/>
</dbReference>
<dbReference type="Pfam" id="PF00533">
    <property type="entry name" value="BRCT"/>
    <property type="match status" value="1"/>
</dbReference>
<dbReference type="PANTHER" id="PTHR47667">
    <property type="entry name" value="REGULATOR OF TY1 TRANSPOSITION PROTEIN 107"/>
    <property type="match status" value="1"/>
</dbReference>
<feature type="domain" description="BRCT" evidence="2">
    <location>
        <begin position="387"/>
        <end position="458"/>
    </location>
</feature>
<feature type="domain" description="BRCT" evidence="2">
    <location>
        <begin position="923"/>
        <end position="986"/>
    </location>
</feature>
<feature type="compositionally biased region" description="Basic and acidic residues" evidence="1">
    <location>
        <begin position="796"/>
        <end position="808"/>
    </location>
</feature>
<dbReference type="InterPro" id="IPR036420">
    <property type="entry name" value="BRCT_dom_sf"/>
</dbReference>
<dbReference type="OrthoDB" id="342264at2759"/>
<organism evidence="3 4">
    <name type="scientific">Naganishia liquefaciens</name>
    <dbReference type="NCBI Taxonomy" id="104408"/>
    <lineage>
        <taxon>Eukaryota</taxon>
        <taxon>Fungi</taxon>
        <taxon>Dikarya</taxon>
        <taxon>Basidiomycota</taxon>
        <taxon>Agaricomycotina</taxon>
        <taxon>Tremellomycetes</taxon>
        <taxon>Filobasidiales</taxon>
        <taxon>Filobasidiaceae</taxon>
        <taxon>Naganishia</taxon>
    </lineage>
</organism>
<dbReference type="EMBL" id="BLZA01000017">
    <property type="protein sequence ID" value="GHJ86348.1"/>
    <property type="molecule type" value="Genomic_DNA"/>
</dbReference>
<feature type="compositionally biased region" description="Basic residues" evidence="1">
    <location>
        <begin position="854"/>
        <end position="868"/>
    </location>
</feature>
<dbReference type="SUPFAM" id="SSF52113">
    <property type="entry name" value="BRCT domain"/>
    <property type="match status" value="3"/>
</dbReference>
<protein>
    <recommendedName>
        <fullName evidence="2">BRCT domain-containing protein</fullName>
    </recommendedName>
</protein>
<feature type="domain" description="BRCT" evidence="2">
    <location>
        <begin position="283"/>
        <end position="375"/>
    </location>
</feature>
<feature type="compositionally biased region" description="Acidic residues" evidence="1">
    <location>
        <begin position="834"/>
        <end position="847"/>
    </location>
</feature>
<dbReference type="GO" id="GO:1990683">
    <property type="term" value="P:DNA double-strand break attachment to nuclear envelope"/>
    <property type="evidence" value="ECO:0007669"/>
    <property type="project" value="TreeGrafter"/>
</dbReference>
<feature type="region of interest" description="Disordered" evidence="1">
    <location>
        <begin position="517"/>
        <end position="645"/>
    </location>
</feature>
<dbReference type="GO" id="GO:0035361">
    <property type="term" value="C:Cul8-RING ubiquitin ligase complex"/>
    <property type="evidence" value="ECO:0007669"/>
    <property type="project" value="TreeGrafter"/>
</dbReference>
<dbReference type="PROSITE" id="PS50172">
    <property type="entry name" value="BRCT"/>
    <property type="match status" value="5"/>
</dbReference>
<proteinExistence type="predicted"/>
<gene>
    <name evidence="3" type="ORF">NliqN6_2750</name>
</gene>
<feature type="domain" description="BRCT" evidence="2">
    <location>
        <begin position="6"/>
        <end position="104"/>
    </location>
</feature>
<feature type="domain" description="BRCT" evidence="2">
    <location>
        <begin position="122"/>
        <end position="213"/>
    </location>
</feature>
<dbReference type="AlphaFoldDB" id="A0A8H3YEK2"/>
<name>A0A8H3YEK2_9TREE</name>
<dbReference type="Proteomes" id="UP000620104">
    <property type="component" value="Unassembled WGS sequence"/>
</dbReference>
<evidence type="ECO:0000256" key="1">
    <source>
        <dbReference type="SAM" id="MobiDB-lite"/>
    </source>
</evidence>
<feature type="compositionally biased region" description="Basic and acidic residues" evidence="1">
    <location>
        <begin position="578"/>
        <end position="590"/>
    </location>
</feature>
<feature type="region of interest" description="Disordered" evidence="1">
    <location>
        <begin position="689"/>
        <end position="782"/>
    </location>
</feature>
<dbReference type="Pfam" id="PF12738">
    <property type="entry name" value="PTCB-BRCT"/>
    <property type="match status" value="1"/>
</dbReference>
<dbReference type="CDD" id="cd18432">
    <property type="entry name" value="BRCT_PAXIP1_rpt6_like"/>
    <property type="match status" value="1"/>
</dbReference>
<evidence type="ECO:0000313" key="4">
    <source>
        <dbReference type="Proteomes" id="UP000620104"/>
    </source>
</evidence>
<keyword evidence="4" id="KW-1185">Reference proteome</keyword>
<reference evidence="3" key="1">
    <citation type="submission" date="2020-07" db="EMBL/GenBank/DDBJ databases">
        <title>Draft Genome Sequence of a Deep-Sea Yeast, Naganishia (Cryptococcus) liquefaciens strain N6.</title>
        <authorList>
            <person name="Han Y.W."/>
            <person name="Kajitani R."/>
            <person name="Morimoto H."/>
            <person name="Parhat M."/>
            <person name="Tsubouchi H."/>
            <person name="Bakenova O."/>
            <person name="Ogata M."/>
            <person name="Argunhan B."/>
            <person name="Aoki R."/>
            <person name="Kajiwara S."/>
            <person name="Itoh T."/>
            <person name="Iwasaki H."/>
        </authorList>
    </citation>
    <scope>NUCLEOTIDE SEQUENCE</scope>
    <source>
        <strain evidence="3">N6</strain>
    </source>
</reference>